<dbReference type="PANTHER" id="PTHR47176">
    <property type="entry name" value="OSJNBA0020J04.13 PROTEIN"/>
    <property type="match status" value="1"/>
</dbReference>
<keyword evidence="1" id="KW-0378">Hydrolase</keyword>
<evidence type="ECO:0000313" key="2">
    <source>
        <dbReference type="Proteomes" id="UP001320544"/>
    </source>
</evidence>
<organism evidence="1 2">
    <name type="scientific">Raoultibacter timonensis</name>
    <dbReference type="NCBI Taxonomy" id="1907662"/>
    <lineage>
        <taxon>Bacteria</taxon>
        <taxon>Bacillati</taxon>
        <taxon>Actinomycetota</taxon>
        <taxon>Coriobacteriia</taxon>
        <taxon>Eggerthellales</taxon>
        <taxon>Eggerthellaceae</taxon>
        <taxon>Raoultibacter</taxon>
    </lineage>
</organism>
<dbReference type="Pfam" id="PF01026">
    <property type="entry name" value="TatD_DNase"/>
    <property type="match status" value="1"/>
</dbReference>
<dbReference type="PANTHER" id="PTHR47176:SF1">
    <property type="entry name" value="OS04G0577500 PROTEIN"/>
    <property type="match status" value="1"/>
</dbReference>
<gene>
    <name evidence="1" type="ORF">CE91St30_24460</name>
</gene>
<keyword evidence="2" id="KW-1185">Reference proteome</keyword>
<dbReference type="GO" id="GO:0016787">
    <property type="term" value="F:hydrolase activity"/>
    <property type="evidence" value="ECO:0007669"/>
    <property type="project" value="UniProtKB-KW"/>
</dbReference>
<dbReference type="SUPFAM" id="SSF51556">
    <property type="entry name" value="Metallo-dependent hydrolases"/>
    <property type="match status" value="1"/>
</dbReference>
<sequence>MHCHLDFADDAQRAAREAAARGIGCFSVTVTPQDYEAAVCELEPCENVRVGLGLHPWWVADGLCGEDDIALFERLAASTAFIGEVGLDFGARRSGTEDAQVVAFERVLSACAAGGKVLSVHAVKAEDAVLDLLERHALPEGNACILHWFSGSSDQLQRAVALGCFFSVGPRMVASKRGREYAKAIPLDRLLLETDAPPQPGSAIPYGEIETLLVSALEAVELLRGEGAAARIAQTSERLLGGRIEGRLGAV</sequence>
<accession>A0ABN6MGP5</accession>
<dbReference type="InterPro" id="IPR032466">
    <property type="entry name" value="Metal_Hydrolase"/>
</dbReference>
<proteinExistence type="predicted"/>
<dbReference type="Gene3D" id="3.20.20.140">
    <property type="entry name" value="Metal-dependent hydrolases"/>
    <property type="match status" value="1"/>
</dbReference>
<dbReference type="Proteomes" id="UP001320544">
    <property type="component" value="Chromosome"/>
</dbReference>
<dbReference type="InterPro" id="IPR001130">
    <property type="entry name" value="TatD-like"/>
</dbReference>
<protein>
    <submittedName>
        <fullName evidence="1">TatD family hydrolase</fullName>
    </submittedName>
</protein>
<dbReference type="EMBL" id="AP025564">
    <property type="protein sequence ID" value="BDE97113.1"/>
    <property type="molecule type" value="Genomic_DNA"/>
</dbReference>
<evidence type="ECO:0000313" key="1">
    <source>
        <dbReference type="EMBL" id="BDE97113.1"/>
    </source>
</evidence>
<reference evidence="1 2" key="1">
    <citation type="submission" date="2022-01" db="EMBL/GenBank/DDBJ databases">
        <title>Novel bile acid biosynthetic pathways are enriched in the microbiome of centenarians.</title>
        <authorList>
            <person name="Sato Y."/>
            <person name="Atarashi K."/>
            <person name="Plichta R.D."/>
            <person name="Arai Y."/>
            <person name="Sasajima S."/>
            <person name="Kearney M.S."/>
            <person name="Suda W."/>
            <person name="Takeshita K."/>
            <person name="Sasaki T."/>
            <person name="Okamoto S."/>
            <person name="Skelly N.A."/>
            <person name="Okamura Y."/>
            <person name="Vlamakis H."/>
            <person name="Li Y."/>
            <person name="Tanoue T."/>
            <person name="Takei H."/>
            <person name="Nittono H."/>
            <person name="Narushima S."/>
            <person name="Irie J."/>
            <person name="Itoh H."/>
            <person name="Moriya K."/>
            <person name="Sugiura Y."/>
            <person name="Suematsu M."/>
            <person name="Moritoki N."/>
            <person name="Shibata S."/>
            <person name="Littman R.D."/>
            <person name="Fischbach A.M."/>
            <person name="Uwamino Y."/>
            <person name="Inoue T."/>
            <person name="Honda A."/>
            <person name="Hattori M."/>
            <person name="Murai T."/>
            <person name="Xavier J.R."/>
            <person name="Hirose N."/>
            <person name="Honda K."/>
        </authorList>
    </citation>
    <scope>NUCLEOTIDE SEQUENCE [LARGE SCALE GENOMIC DNA]</scope>
    <source>
        <strain evidence="1 2">CE91-St30</strain>
    </source>
</reference>
<name>A0ABN6MGP5_9ACTN</name>